<dbReference type="Proteomes" id="UP001205861">
    <property type="component" value="Unassembled WGS sequence"/>
</dbReference>
<evidence type="ECO:0000313" key="3">
    <source>
        <dbReference type="Proteomes" id="UP001205861"/>
    </source>
</evidence>
<reference evidence="2 3" key="1">
    <citation type="submission" date="2022-08" db="EMBL/GenBank/DDBJ databases">
        <title>Reclassification of Massilia species as members of the genera Telluria, Duganella, Pseudoduganella, Mokoshia gen. nov. and Zemynaea gen. nov. using orthogonal and non-orthogonal genome-based approaches.</title>
        <authorList>
            <person name="Bowman J.P."/>
        </authorList>
    </citation>
    <scope>NUCLEOTIDE SEQUENCE [LARGE SCALE GENOMIC DNA]</scope>
    <source>
        <strain evidence="2 3">JCM 31607</strain>
    </source>
</reference>
<evidence type="ECO:0000313" key="2">
    <source>
        <dbReference type="EMBL" id="MCS0607276.1"/>
    </source>
</evidence>
<feature type="signal peptide" evidence="1">
    <location>
        <begin position="1"/>
        <end position="19"/>
    </location>
</feature>
<proteinExistence type="predicted"/>
<accession>A0ABT2BFS0</accession>
<keyword evidence="1" id="KW-0732">Signal</keyword>
<protein>
    <submittedName>
        <fullName evidence="2">Uncharacterized protein</fullName>
    </submittedName>
</protein>
<feature type="chain" id="PRO_5045799189" evidence="1">
    <location>
        <begin position="20"/>
        <end position="131"/>
    </location>
</feature>
<name>A0ABT2BFS0_9BURK</name>
<gene>
    <name evidence="2" type="ORF">NX773_03725</name>
</gene>
<sequence>MKAAAVVLLFAALLPGARAAEPAAAATPPPLFLFPLYSLPTGLPPALLPDSVVERAVQQALAEAPPAERGQALRRANVDAFERAFDDARMPGCLKPDGLKWQPPMLGPFTVHGLRAAFPFVIVAKWRGKCT</sequence>
<comment type="caution">
    <text evidence="2">The sequence shown here is derived from an EMBL/GenBank/DDBJ whole genome shotgun (WGS) entry which is preliminary data.</text>
</comment>
<keyword evidence="3" id="KW-1185">Reference proteome</keyword>
<dbReference type="EMBL" id="JANUGV010000001">
    <property type="protein sequence ID" value="MCS0607276.1"/>
    <property type="molecule type" value="Genomic_DNA"/>
</dbReference>
<evidence type="ECO:0000256" key="1">
    <source>
        <dbReference type="SAM" id="SignalP"/>
    </source>
</evidence>
<dbReference type="RefSeq" id="WP_258855021.1">
    <property type="nucleotide sequence ID" value="NZ_JANUGV010000001.1"/>
</dbReference>
<organism evidence="2 3">
    <name type="scientific">Massilia solisilvae</name>
    <dbReference type="NCBI Taxonomy" id="1811225"/>
    <lineage>
        <taxon>Bacteria</taxon>
        <taxon>Pseudomonadati</taxon>
        <taxon>Pseudomonadota</taxon>
        <taxon>Betaproteobacteria</taxon>
        <taxon>Burkholderiales</taxon>
        <taxon>Oxalobacteraceae</taxon>
        <taxon>Telluria group</taxon>
        <taxon>Massilia</taxon>
    </lineage>
</organism>